<reference evidence="2" key="1">
    <citation type="submission" date="2022-11" db="UniProtKB">
        <authorList>
            <consortium name="WormBaseParasite"/>
        </authorList>
    </citation>
    <scope>IDENTIFICATION</scope>
</reference>
<accession>A0A915JDP0</accession>
<protein>
    <submittedName>
        <fullName evidence="2">Uncharacterized protein</fullName>
    </submittedName>
</protein>
<dbReference type="Proteomes" id="UP000887565">
    <property type="component" value="Unplaced"/>
</dbReference>
<dbReference type="AlphaFoldDB" id="A0A915JDP0"/>
<name>A0A915JDP0_ROMCU</name>
<dbReference type="WBParaSite" id="nRc.2.0.1.t24600-RA">
    <property type="protein sequence ID" value="nRc.2.0.1.t24600-RA"/>
    <property type="gene ID" value="nRc.2.0.1.g24600"/>
</dbReference>
<keyword evidence="1" id="KW-1185">Reference proteome</keyword>
<organism evidence="1 2">
    <name type="scientific">Romanomermis culicivorax</name>
    <name type="common">Nematode worm</name>
    <dbReference type="NCBI Taxonomy" id="13658"/>
    <lineage>
        <taxon>Eukaryota</taxon>
        <taxon>Metazoa</taxon>
        <taxon>Ecdysozoa</taxon>
        <taxon>Nematoda</taxon>
        <taxon>Enoplea</taxon>
        <taxon>Dorylaimia</taxon>
        <taxon>Mermithida</taxon>
        <taxon>Mermithoidea</taxon>
        <taxon>Mermithidae</taxon>
        <taxon>Romanomermis</taxon>
    </lineage>
</organism>
<sequence>MIASPTKKRHIQIPFQATQLWRELLLRVVSKELVVDFSNLRDRIQLTPLSHSTTVLRTQSTIPFVATASATDACRVAFEVDGIEMRNRTVADRFAGFAFEIFAIATFRERIASPISGNITADDREIGIFSHKACCHLGQKSV</sequence>
<evidence type="ECO:0000313" key="1">
    <source>
        <dbReference type="Proteomes" id="UP000887565"/>
    </source>
</evidence>
<evidence type="ECO:0000313" key="2">
    <source>
        <dbReference type="WBParaSite" id="nRc.2.0.1.t24600-RA"/>
    </source>
</evidence>
<proteinExistence type="predicted"/>